<organism evidence="2 3">
    <name type="scientific">Aquamicrobium defluvii</name>
    <dbReference type="NCBI Taxonomy" id="69279"/>
    <lineage>
        <taxon>Bacteria</taxon>
        <taxon>Pseudomonadati</taxon>
        <taxon>Pseudomonadota</taxon>
        <taxon>Alphaproteobacteria</taxon>
        <taxon>Hyphomicrobiales</taxon>
        <taxon>Phyllobacteriaceae</taxon>
        <taxon>Aquamicrobium</taxon>
    </lineage>
</organism>
<dbReference type="AlphaFoldDB" id="A0A4R6YEJ6"/>
<sequence>MIMLSFQQEPALRFARLSSLLILACTMATGVRAGDVAELAILGFSQNGSIFAFEEYGVQDGSGFPYANRYYIDTATDSYMKGTPVRVRIDDENASLQAARDKAREQGEAIVTQSELSAHRGYTAGSNAVTELSADPLRMAVNPRPVFPAIDKPLEFRLEAIPFGELEQCHGMGEARGFRLLRIDATDGGSTRIVHEDKSVPQSRGCPTGYSIGAIQTFASEGSVSHYAVLIAVQKIGFEGPDYRWMAVTGKF</sequence>
<dbReference type="Pfam" id="PF10016">
    <property type="entry name" value="DUF2259"/>
    <property type="match status" value="1"/>
</dbReference>
<reference evidence="2 3" key="1">
    <citation type="submission" date="2019-03" db="EMBL/GenBank/DDBJ databases">
        <title>Genomic Encyclopedia of Type Strains, Phase IV (KMG-IV): sequencing the most valuable type-strain genomes for metagenomic binning, comparative biology and taxonomic classification.</title>
        <authorList>
            <person name="Goeker M."/>
        </authorList>
    </citation>
    <scope>NUCLEOTIDE SEQUENCE [LARGE SCALE GENOMIC DNA]</scope>
    <source>
        <strain evidence="2 3">DSM 11603</strain>
    </source>
</reference>
<name>A0A4R6YEJ6_9HYPH</name>
<dbReference type="InterPro" id="IPR018725">
    <property type="entry name" value="DUF2259_secreted"/>
</dbReference>
<dbReference type="Proteomes" id="UP000294958">
    <property type="component" value="Unassembled WGS sequence"/>
</dbReference>
<feature type="chain" id="PRO_5020704451" evidence="1">
    <location>
        <begin position="34"/>
        <end position="252"/>
    </location>
</feature>
<protein>
    <submittedName>
        <fullName evidence="2">Putative secreted protein</fullName>
    </submittedName>
</protein>
<accession>A0A4R6YEJ6</accession>
<comment type="caution">
    <text evidence="2">The sequence shown here is derived from an EMBL/GenBank/DDBJ whole genome shotgun (WGS) entry which is preliminary data.</text>
</comment>
<evidence type="ECO:0000256" key="1">
    <source>
        <dbReference type="SAM" id="SignalP"/>
    </source>
</evidence>
<evidence type="ECO:0000313" key="2">
    <source>
        <dbReference type="EMBL" id="TDR34609.1"/>
    </source>
</evidence>
<feature type="signal peptide" evidence="1">
    <location>
        <begin position="1"/>
        <end position="33"/>
    </location>
</feature>
<proteinExistence type="predicted"/>
<dbReference type="EMBL" id="SNZF01000013">
    <property type="protein sequence ID" value="TDR34609.1"/>
    <property type="molecule type" value="Genomic_DNA"/>
</dbReference>
<keyword evidence="3" id="KW-1185">Reference proteome</keyword>
<keyword evidence="1" id="KW-0732">Signal</keyword>
<evidence type="ECO:0000313" key="3">
    <source>
        <dbReference type="Proteomes" id="UP000294958"/>
    </source>
</evidence>
<gene>
    <name evidence="2" type="ORF">DES43_11338</name>
</gene>